<gene>
    <name evidence="1" type="ORF">V0U79_05600</name>
</gene>
<name>A0ABU7LPJ2_9PROT</name>
<dbReference type="EMBL" id="JAZDRP010000003">
    <property type="protein sequence ID" value="MEE2525833.1"/>
    <property type="molecule type" value="Genomic_DNA"/>
</dbReference>
<dbReference type="Gene3D" id="3.40.630.40">
    <property type="entry name" value="Zn-dependent exopeptidases"/>
    <property type="match status" value="1"/>
</dbReference>
<reference evidence="1 2" key="1">
    <citation type="submission" date="2024-01" db="EMBL/GenBank/DDBJ databases">
        <title>Hyphobacterium bacterium isolated from marine sediment.</title>
        <authorList>
            <person name="Zhao S."/>
        </authorList>
    </citation>
    <scope>NUCLEOTIDE SEQUENCE [LARGE SCALE GENOMIC DNA]</scope>
    <source>
        <strain evidence="2">HN65</strain>
    </source>
</reference>
<evidence type="ECO:0000313" key="2">
    <source>
        <dbReference type="Proteomes" id="UP001354971"/>
    </source>
</evidence>
<dbReference type="Pfam" id="PF05013">
    <property type="entry name" value="FGase"/>
    <property type="match status" value="1"/>
</dbReference>
<evidence type="ECO:0000313" key="1">
    <source>
        <dbReference type="EMBL" id="MEE2525833.1"/>
    </source>
</evidence>
<dbReference type="RefSeq" id="WP_330198496.1">
    <property type="nucleotide sequence ID" value="NZ_JAZDRP010000003.1"/>
</dbReference>
<organism evidence="1 2">
    <name type="scientific">Hyphobacterium lacteum</name>
    <dbReference type="NCBI Taxonomy" id="3116575"/>
    <lineage>
        <taxon>Bacteria</taxon>
        <taxon>Pseudomonadati</taxon>
        <taxon>Pseudomonadota</taxon>
        <taxon>Alphaproteobacteria</taxon>
        <taxon>Maricaulales</taxon>
        <taxon>Maricaulaceae</taxon>
        <taxon>Hyphobacterium</taxon>
    </lineage>
</organism>
<sequence>MTSAGSPQPLAAMDSAPAVIARIDEPVIVHRPDRQRTPLLVASPHSGRTYPPDLIAQAALPLNALRRSEDAYVDLLIDEAPLAGITTILAPFPRVFIDPNRSTRELDSALFSDLEQTRAGETPHVQAGLGVVPRISADGRPLYSARLSVAEGRRRIATYYRPYHGAIDVELKAACDVFGLGILIDVHSMPAAAAGGVDIVLGDRHGTSCNPLIMSRLETAFRDAGLSVRRNRPYAGGYTTAFYGKPAQNRHAIQIEINRGLYLDEESVTRSGTFPATRTILTNVLTGLANSDWSEIRI</sequence>
<accession>A0ABU7LPJ2</accession>
<dbReference type="SUPFAM" id="SSF53187">
    <property type="entry name" value="Zn-dependent exopeptidases"/>
    <property type="match status" value="1"/>
</dbReference>
<dbReference type="InterPro" id="IPR007709">
    <property type="entry name" value="N-FG_amidohydro"/>
</dbReference>
<comment type="caution">
    <text evidence="1">The sequence shown here is derived from an EMBL/GenBank/DDBJ whole genome shotgun (WGS) entry which is preliminary data.</text>
</comment>
<dbReference type="Proteomes" id="UP001354971">
    <property type="component" value="Unassembled WGS sequence"/>
</dbReference>
<keyword evidence="2" id="KW-1185">Reference proteome</keyword>
<protein>
    <submittedName>
        <fullName evidence="1">N-formylglutamate amidohydrolase</fullName>
    </submittedName>
</protein>
<proteinExistence type="predicted"/>